<evidence type="ECO:0000256" key="1">
    <source>
        <dbReference type="SAM" id="MobiDB-lite"/>
    </source>
</evidence>
<evidence type="ECO:0000313" key="3">
    <source>
        <dbReference type="Proteomes" id="UP000598146"/>
    </source>
</evidence>
<reference evidence="2" key="1">
    <citation type="submission" date="2020-11" db="EMBL/GenBank/DDBJ databases">
        <title>Isolation and identification of active actinomycetes.</title>
        <authorList>
            <person name="Sun X."/>
        </authorList>
    </citation>
    <scope>NUCLEOTIDE SEQUENCE</scope>
    <source>
        <strain evidence="2">NEAU-A11</strain>
    </source>
</reference>
<evidence type="ECO:0000313" key="2">
    <source>
        <dbReference type="EMBL" id="MBG0565435.1"/>
    </source>
</evidence>
<gene>
    <name evidence="2" type="ORF">I4J89_28675</name>
</gene>
<dbReference type="EMBL" id="JADQTO010000015">
    <property type="protein sequence ID" value="MBG0565435.1"/>
    <property type="molecule type" value="Genomic_DNA"/>
</dbReference>
<name>A0A931CIA5_9ACTN</name>
<dbReference type="Proteomes" id="UP000598146">
    <property type="component" value="Unassembled WGS sequence"/>
</dbReference>
<accession>A0A931CIA5</accession>
<keyword evidence="3" id="KW-1185">Reference proteome</keyword>
<dbReference type="AlphaFoldDB" id="A0A931CIA5"/>
<proteinExistence type="predicted"/>
<feature type="region of interest" description="Disordered" evidence="1">
    <location>
        <begin position="97"/>
        <end position="116"/>
    </location>
</feature>
<protein>
    <submittedName>
        <fullName evidence="2">Uncharacterized protein</fullName>
    </submittedName>
</protein>
<dbReference type="RefSeq" id="WP_196417215.1">
    <property type="nucleotide sequence ID" value="NZ_JADQTO010000015.1"/>
</dbReference>
<sequence>MARTRIRSIVVADIAYRWTVGLAGPGHVKVKLWRDGPEPGGALEVVVTFDDPWLNYGPIITAPADRVSEVFELSPIAPALVAKVVRQALEAGWQAHHSGTTRFRLTRDRERLEPSP</sequence>
<comment type="caution">
    <text evidence="2">The sequence shown here is derived from an EMBL/GenBank/DDBJ whole genome shotgun (WGS) entry which is preliminary data.</text>
</comment>
<feature type="compositionally biased region" description="Basic and acidic residues" evidence="1">
    <location>
        <begin position="105"/>
        <end position="116"/>
    </location>
</feature>
<organism evidence="2 3">
    <name type="scientific">Actinoplanes aureus</name>
    <dbReference type="NCBI Taxonomy" id="2792083"/>
    <lineage>
        <taxon>Bacteria</taxon>
        <taxon>Bacillati</taxon>
        <taxon>Actinomycetota</taxon>
        <taxon>Actinomycetes</taxon>
        <taxon>Micromonosporales</taxon>
        <taxon>Micromonosporaceae</taxon>
        <taxon>Actinoplanes</taxon>
    </lineage>
</organism>